<organism evidence="2 3">
    <name type="scientific">Caenorhabditis tropicalis</name>
    <dbReference type="NCBI Taxonomy" id="1561998"/>
    <lineage>
        <taxon>Eukaryota</taxon>
        <taxon>Metazoa</taxon>
        <taxon>Ecdysozoa</taxon>
        <taxon>Nematoda</taxon>
        <taxon>Chromadorea</taxon>
        <taxon>Rhabditida</taxon>
        <taxon>Rhabditina</taxon>
        <taxon>Rhabditomorpha</taxon>
        <taxon>Rhabditoidea</taxon>
        <taxon>Rhabditidae</taxon>
        <taxon>Peloderinae</taxon>
        <taxon>Caenorhabditis</taxon>
    </lineage>
</organism>
<accession>A0A1I7V4A8</accession>
<evidence type="ECO:0000313" key="3">
    <source>
        <dbReference type="WBParaSite" id="Csp11.Scaffold630.g22251.t1"/>
    </source>
</evidence>
<feature type="signal peptide" evidence="1">
    <location>
        <begin position="1"/>
        <end position="15"/>
    </location>
</feature>
<evidence type="ECO:0000313" key="2">
    <source>
        <dbReference type="Proteomes" id="UP000095282"/>
    </source>
</evidence>
<sequence length="124" mass="13747">MVRQRLQVLLQLVHSLQLLLDCAETMVILHSREKMDTELSDTKAVNITAVWIGASYNESAQQWSWSDGQAIPTMEPQPTVVTPGGQVAWFLYEGDKVLKVTNTSLDSTVWVNGLICGYPSPVSI</sequence>
<proteinExistence type="predicted"/>
<feature type="chain" id="PRO_5012091201" evidence="1">
    <location>
        <begin position="16"/>
        <end position="124"/>
    </location>
</feature>
<dbReference type="AlphaFoldDB" id="A0A1I7V4A8"/>
<dbReference type="InterPro" id="IPR016187">
    <property type="entry name" value="CTDL_fold"/>
</dbReference>
<keyword evidence="1" id="KW-0732">Signal</keyword>
<dbReference type="Gene3D" id="3.10.100.10">
    <property type="entry name" value="Mannose-Binding Protein A, subunit A"/>
    <property type="match status" value="1"/>
</dbReference>
<dbReference type="Proteomes" id="UP000095282">
    <property type="component" value="Unplaced"/>
</dbReference>
<protein>
    <submittedName>
        <fullName evidence="3">Lectin</fullName>
    </submittedName>
</protein>
<evidence type="ECO:0000256" key="1">
    <source>
        <dbReference type="SAM" id="SignalP"/>
    </source>
</evidence>
<dbReference type="InterPro" id="IPR016186">
    <property type="entry name" value="C-type_lectin-like/link_sf"/>
</dbReference>
<name>A0A1I7V4A8_9PELO</name>
<dbReference type="CDD" id="cd00037">
    <property type="entry name" value="CLECT"/>
    <property type="match status" value="1"/>
</dbReference>
<dbReference type="SUPFAM" id="SSF56436">
    <property type="entry name" value="C-type lectin-like"/>
    <property type="match status" value="1"/>
</dbReference>
<keyword evidence="2" id="KW-1185">Reference proteome</keyword>
<dbReference type="WBParaSite" id="Csp11.Scaffold630.g22251.t1">
    <property type="protein sequence ID" value="Csp11.Scaffold630.g22251.t1"/>
    <property type="gene ID" value="Csp11.Scaffold630.g22251"/>
</dbReference>
<reference evidence="3" key="1">
    <citation type="submission" date="2016-11" db="UniProtKB">
        <authorList>
            <consortium name="WormBaseParasite"/>
        </authorList>
    </citation>
    <scope>IDENTIFICATION</scope>
</reference>